<dbReference type="PANTHER" id="PTHR14237">
    <property type="entry name" value="MOLYBDOPTERIN COFACTOR SULFURASE MOSC"/>
    <property type="match status" value="1"/>
</dbReference>
<dbReference type="Pfam" id="PF03476">
    <property type="entry name" value="MOSC_N"/>
    <property type="match status" value="1"/>
</dbReference>
<dbReference type="GO" id="GO:0003824">
    <property type="term" value="F:catalytic activity"/>
    <property type="evidence" value="ECO:0007669"/>
    <property type="project" value="InterPro"/>
</dbReference>
<comment type="caution">
    <text evidence="2">The sequence shown here is derived from an EMBL/GenBank/DDBJ whole genome shotgun (WGS) entry which is preliminary data.</text>
</comment>
<keyword evidence="3" id="KW-1185">Reference proteome</keyword>
<dbReference type="OrthoDB" id="581532at2"/>
<dbReference type="InterPro" id="IPR005302">
    <property type="entry name" value="MoCF_Sase_C"/>
</dbReference>
<dbReference type="Pfam" id="PF03473">
    <property type="entry name" value="MOSC"/>
    <property type="match status" value="1"/>
</dbReference>
<gene>
    <name evidence="2" type="ORF">E4S40_12060</name>
</gene>
<name>A0A4Y9QR46_9BACT</name>
<dbReference type="PROSITE" id="PS51340">
    <property type="entry name" value="MOSC"/>
    <property type="match status" value="1"/>
</dbReference>
<sequence>MDSLIIQDIYIYPIKSLGGIRLNEATVEEKGFRYDRRWMLIDEEGVFVSQRSFPKLALLQVELSQDALKVFPKHDPGNFLLIPFDQEGEESVEVVVWDDTMTAKLVDAKFDRWFSDFLGKHVRLVKMPESTRRLVSPKYAVRGEAVSFADGMPYLLIGEESLNDLNQKLEKPVSMDRFRPNLVFSGGKPFQEDTFKKIKIGSVDFQVVKPCARCVLITVDQETGIKSKEPLRTLSSYRTKGNKVLFGQNMVALGEGVVKIGDPINISE</sequence>
<dbReference type="InterPro" id="IPR011037">
    <property type="entry name" value="Pyrv_Knase-like_insert_dom_sf"/>
</dbReference>
<dbReference type="Proteomes" id="UP000297647">
    <property type="component" value="Unassembled WGS sequence"/>
</dbReference>
<dbReference type="SUPFAM" id="SSF141673">
    <property type="entry name" value="MOSC N-terminal domain-like"/>
    <property type="match status" value="1"/>
</dbReference>
<dbReference type="InterPro" id="IPR005303">
    <property type="entry name" value="MOCOS_middle"/>
</dbReference>
<organism evidence="2 3">
    <name type="scientific">Algoriphagus kandeliae</name>
    <dbReference type="NCBI Taxonomy" id="2562278"/>
    <lineage>
        <taxon>Bacteria</taxon>
        <taxon>Pseudomonadati</taxon>
        <taxon>Bacteroidota</taxon>
        <taxon>Cytophagia</taxon>
        <taxon>Cytophagales</taxon>
        <taxon>Cyclobacteriaceae</taxon>
        <taxon>Algoriphagus</taxon>
    </lineage>
</organism>
<protein>
    <submittedName>
        <fullName evidence="2">MOSC domain-containing protein</fullName>
    </submittedName>
</protein>
<reference evidence="2 3" key="1">
    <citation type="submission" date="2019-03" db="EMBL/GenBank/DDBJ databases">
        <title>Algoriphagus sp. nov, a new strain isolated from root system soil of mangrove plant Kandelia.</title>
        <authorList>
            <person name="Yin Q."/>
            <person name="Wang K."/>
            <person name="Song Z."/>
        </authorList>
    </citation>
    <scope>NUCLEOTIDE SEQUENCE [LARGE SCALE GENOMIC DNA]</scope>
    <source>
        <strain evidence="2 3">XY-J91</strain>
    </source>
</reference>
<evidence type="ECO:0000313" key="3">
    <source>
        <dbReference type="Proteomes" id="UP000297647"/>
    </source>
</evidence>
<evidence type="ECO:0000259" key="1">
    <source>
        <dbReference type="PROSITE" id="PS51340"/>
    </source>
</evidence>
<dbReference type="GO" id="GO:0030151">
    <property type="term" value="F:molybdenum ion binding"/>
    <property type="evidence" value="ECO:0007669"/>
    <property type="project" value="InterPro"/>
</dbReference>
<dbReference type="SUPFAM" id="SSF50800">
    <property type="entry name" value="PK beta-barrel domain-like"/>
    <property type="match status" value="1"/>
</dbReference>
<dbReference type="EMBL" id="SPSB01000003">
    <property type="protein sequence ID" value="TFV94737.1"/>
    <property type="molecule type" value="Genomic_DNA"/>
</dbReference>
<dbReference type="PANTHER" id="PTHR14237:SF19">
    <property type="entry name" value="MITOCHONDRIAL AMIDOXIME REDUCING COMPONENT 1"/>
    <property type="match status" value="1"/>
</dbReference>
<accession>A0A4Y9QR46</accession>
<dbReference type="GO" id="GO:0030170">
    <property type="term" value="F:pyridoxal phosphate binding"/>
    <property type="evidence" value="ECO:0007669"/>
    <property type="project" value="InterPro"/>
</dbReference>
<dbReference type="RefSeq" id="WP_135074363.1">
    <property type="nucleotide sequence ID" value="NZ_SPSB01000003.1"/>
</dbReference>
<evidence type="ECO:0000313" key="2">
    <source>
        <dbReference type="EMBL" id="TFV94737.1"/>
    </source>
</evidence>
<feature type="domain" description="MOSC" evidence="1">
    <location>
        <begin position="122"/>
        <end position="267"/>
    </location>
</feature>
<dbReference type="AlphaFoldDB" id="A0A4Y9QR46"/>
<proteinExistence type="predicted"/>